<dbReference type="AlphaFoldDB" id="K2A2I5"/>
<gene>
    <name evidence="1" type="ORF">ACD_71C00219G0004</name>
</gene>
<sequence length="345" mass="40251">MTLEERYSEYFTEYKAVFLEKTDSFSQKDVKQIISIENDLFILIKNQIRRYNLITGHLDNSFQTQNSIYEFISFDIDTVNKKIYALDAKSTKIISLDTLGNSHDEFKLDPIYKYDQLVLLDKSHILITTCSLPVPVTFVADFGDKSIKQIDLPSKKSFTPDKQLYDTIHKKFAPINICSRSDSGVLVKYLFDDIVYRYKIDAKDSVFLVNIDKGNKPKLIKKMVKSKAGEMALVGLWQLSEDKWLVRWNLEFKHKEKLITIKLFTICNNQMEVYNNTVSYNTTIMEWYKPGTVFSIGAYDLIYVNTKEKKLFKVMSNNLSGIKLPDYLINYEPKSNLLICYYIVK</sequence>
<dbReference type="EMBL" id="AMFJ01028950">
    <property type="protein sequence ID" value="EKD44174.1"/>
    <property type="molecule type" value="Genomic_DNA"/>
</dbReference>
<accession>K2A2I5</accession>
<name>K2A2I5_9BACT</name>
<evidence type="ECO:0000313" key="1">
    <source>
        <dbReference type="EMBL" id="EKD44174.1"/>
    </source>
</evidence>
<reference evidence="1" key="1">
    <citation type="journal article" date="2012" name="Science">
        <title>Fermentation, hydrogen, and sulfur metabolism in multiple uncultivated bacterial phyla.</title>
        <authorList>
            <person name="Wrighton K.C."/>
            <person name="Thomas B.C."/>
            <person name="Sharon I."/>
            <person name="Miller C.S."/>
            <person name="Castelle C.J."/>
            <person name="VerBerkmoes N.C."/>
            <person name="Wilkins M.J."/>
            <person name="Hettich R.L."/>
            <person name="Lipton M.S."/>
            <person name="Williams K.H."/>
            <person name="Long P.E."/>
            <person name="Banfield J.F."/>
        </authorList>
    </citation>
    <scope>NUCLEOTIDE SEQUENCE [LARGE SCALE GENOMIC DNA]</scope>
</reference>
<proteinExistence type="predicted"/>
<dbReference type="SUPFAM" id="SSF101908">
    <property type="entry name" value="Putative isomerase YbhE"/>
    <property type="match status" value="1"/>
</dbReference>
<protein>
    <submittedName>
        <fullName evidence="1">Uncharacterized protein</fullName>
    </submittedName>
</protein>
<comment type="caution">
    <text evidence="1">The sequence shown here is derived from an EMBL/GenBank/DDBJ whole genome shotgun (WGS) entry which is preliminary data.</text>
</comment>
<organism evidence="1">
    <name type="scientific">uncultured bacterium</name>
    <name type="common">gcode 4</name>
    <dbReference type="NCBI Taxonomy" id="1234023"/>
    <lineage>
        <taxon>Bacteria</taxon>
        <taxon>environmental samples</taxon>
    </lineage>
</organism>